<dbReference type="NCBIfam" id="TIGR02550">
    <property type="entry name" value="flagell_flgL"/>
    <property type="match status" value="1"/>
</dbReference>
<dbReference type="InterPro" id="IPR001492">
    <property type="entry name" value="Flagellin"/>
</dbReference>
<feature type="domain" description="Flagellin N-terminal" evidence="5">
    <location>
        <begin position="8"/>
        <end position="136"/>
    </location>
</feature>
<evidence type="ECO:0000256" key="2">
    <source>
        <dbReference type="ARBA" id="ARBA00004613"/>
    </source>
</evidence>
<evidence type="ECO:0000256" key="1">
    <source>
        <dbReference type="ARBA" id="ARBA00004365"/>
    </source>
</evidence>
<comment type="similarity">
    <text evidence="3">Belongs to the bacterial flagellin family.</text>
</comment>
<evidence type="ECO:0000256" key="3">
    <source>
        <dbReference type="ARBA" id="ARBA00005709"/>
    </source>
</evidence>
<dbReference type="Proteomes" id="UP001156641">
    <property type="component" value="Unassembled WGS sequence"/>
</dbReference>
<reference evidence="7" key="1">
    <citation type="journal article" date="2019" name="Int. J. Syst. Evol. Microbiol.">
        <title>The Global Catalogue of Microorganisms (GCM) 10K type strain sequencing project: providing services to taxonomists for standard genome sequencing and annotation.</title>
        <authorList>
            <consortium name="The Broad Institute Genomics Platform"/>
            <consortium name="The Broad Institute Genome Sequencing Center for Infectious Disease"/>
            <person name="Wu L."/>
            <person name="Ma J."/>
        </authorList>
    </citation>
    <scope>NUCLEOTIDE SEQUENCE [LARGE SCALE GENOMIC DNA]</scope>
    <source>
        <strain evidence="7">NBRC 112502</strain>
    </source>
</reference>
<dbReference type="RefSeq" id="WP_284258244.1">
    <property type="nucleotide sequence ID" value="NZ_BSOS01000067.1"/>
</dbReference>
<keyword evidence="6" id="KW-0282">Flagellum</keyword>
<dbReference type="Gene3D" id="1.20.1330.10">
    <property type="entry name" value="f41 fragment of flagellin, N-terminal domain"/>
    <property type="match status" value="1"/>
</dbReference>
<dbReference type="PANTHER" id="PTHR42792:SF1">
    <property type="entry name" value="FLAGELLAR HOOK-ASSOCIATED PROTEIN 3"/>
    <property type="match status" value="1"/>
</dbReference>
<dbReference type="Pfam" id="PF00669">
    <property type="entry name" value="Flagellin_N"/>
    <property type="match status" value="1"/>
</dbReference>
<gene>
    <name evidence="6" type="primary">flgL</name>
    <name evidence="6" type="ORF">GCM10010909_21890</name>
</gene>
<dbReference type="InterPro" id="IPR001029">
    <property type="entry name" value="Flagellin_N"/>
</dbReference>
<keyword evidence="7" id="KW-1185">Reference proteome</keyword>
<dbReference type="PANTHER" id="PTHR42792">
    <property type="entry name" value="FLAGELLIN"/>
    <property type="match status" value="1"/>
</dbReference>
<dbReference type="EMBL" id="BSOS01000067">
    <property type="protein sequence ID" value="GLR67508.1"/>
    <property type="molecule type" value="Genomic_DNA"/>
</dbReference>
<keyword evidence="4" id="KW-0975">Bacterial flagellum</keyword>
<comment type="caution">
    <text evidence="6">The sequence shown here is derived from an EMBL/GenBank/DDBJ whole genome shotgun (WGS) entry which is preliminary data.</text>
</comment>
<evidence type="ECO:0000259" key="5">
    <source>
        <dbReference type="Pfam" id="PF00669"/>
    </source>
</evidence>
<accession>A0ABQ6A778</accession>
<keyword evidence="6" id="KW-0966">Cell projection</keyword>
<keyword evidence="6" id="KW-0969">Cilium</keyword>
<evidence type="ECO:0000313" key="6">
    <source>
        <dbReference type="EMBL" id="GLR67508.1"/>
    </source>
</evidence>
<proteinExistence type="inferred from homology"/>
<sequence>MNLSFYTSFNTSLAQQEAQINTLQQQISTGLAVQTPDQNPAAYQSAALGADQISALANNSNTQAAIQVQLGSVSNAYQATSSLLNSVQSVVEQALNGATSPQNLNALAGQVQSAAHQMLALGNTTASNGSYLFGGSRGSVAPFQVSSGGSVIYMGDGAQSQAAITPNTNASTIANGEVFVSGLAGDGTASVTAASTNAGTGQIISQGIANAASASAFQSGTSAITVSFGAGGAYTASQGGSTVASGTLTSNTTTGANTVQLGGVDYQLTGTPAAGDSFTLSPSRPQSAFTLLQTIYKALSTAGTTPSQVAQTNQVLNQSLAGLAQYQQNVVTAQAQNGVTLQAISNAATSNTNQSTQLQTSVQNATAVNTPLAITTLDQTLTALQAAMKTFGTVQSLSLFNYV</sequence>
<evidence type="ECO:0000256" key="4">
    <source>
        <dbReference type="ARBA" id="ARBA00023143"/>
    </source>
</evidence>
<dbReference type="InterPro" id="IPR013384">
    <property type="entry name" value="Flagell_FlgL"/>
</dbReference>
<dbReference type="SUPFAM" id="SSF64518">
    <property type="entry name" value="Phase 1 flagellin"/>
    <property type="match status" value="1"/>
</dbReference>
<protein>
    <submittedName>
        <fullName evidence="6">Flagellar hook-associated protein FlgL</fullName>
    </submittedName>
</protein>
<comment type="subcellular location">
    <subcellularLocation>
        <location evidence="1">Bacterial flagellum</location>
    </subcellularLocation>
    <subcellularLocation>
        <location evidence="2">Secreted</location>
    </subcellularLocation>
</comment>
<evidence type="ECO:0000313" key="7">
    <source>
        <dbReference type="Proteomes" id="UP001156641"/>
    </source>
</evidence>
<name>A0ABQ6A778_9PROT</name>
<organism evidence="6 7">
    <name type="scientific">Acidocella aquatica</name>
    <dbReference type="NCBI Taxonomy" id="1922313"/>
    <lineage>
        <taxon>Bacteria</taxon>
        <taxon>Pseudomonadati</taxon>
        <taxon>Pseudomonadota</taxon>
        <taxon>Alphaproteobacteria</taxon>
        <taxon>Acetobacterales</taxon>
        <taxon>Acidocellaceae</taxon>
        <taxon>Acidocella</taxon>
    </lineage>
</organism>